<dbReference type="PIRSF" id="PIRSF000451">
    <property type="entry name" value="PKS_III"/>
    <property type="match status" value="1"/>
</dbReference>
<dbReference type="InterPro" id="IPR011141">
    <property type="entry name" value="Polyketide_synthase_type-III"/>
</dbReference>
<accession>A0A545TPT1</accession>
<evidence type="ECO:0000256" key="1">
    <source>
        <dbReference type="ARBA" id="ARBA00005531"/>
    </source>
</evidence>
<dbReference type="InterPro" id="IPR016039">
    <property type="entry name" value="Thiolase-like"/>
</dbReference>
<dbReference type="OrthoDB" id="9786288at2"/>
<organism evidence="7 8">
    <name type="scientific">Denitrobaculum tricleocarpae</name>
    <dbReference type="NCBI Taxonomy" id="2591009"/>
    <lineage>
        <taxon>Bacteria</taxon>
        <taxon>Pseudomonadati</taxon>
        <taxon>Pseudomonadota</taxon>
        <taxon>Alphaproteobacteria</taxon>
        <taxon>Rhodospirillales</taxon>
        <taxon>Rhodospirillaceae</taxon>
        <taxon>Denitrobaculum</taxon>
    </lineage>
</organism>
<dbReference type="GO" id="GO:0030639">
    <property type="term" value="P:polyketide biosynthetic process"/>
    <property type="evidence" value="ECO:0007669"/>
    <property type="project" value="TreeGrafter"/>
</dbReference>
<evidence type="ECO:0000256" key="3">
    <source>
        <dbReference type="ARBA" id="ARBA00023315"/>
    </source>
</evidence>
<feature type="domain" description="Chalcone/stilbene synthase C-terminal" evidence="6">
    <location>
        <begin position="223"/>
        <end position="337"/>
    </location>
</feature>
<keyword evidence="2" id="KW-0808">Transferase</keyword>
<dbReference type="Gene3D" id="3.40.47.10">
    <property type="match status" value="2"/>
</dbReference>
<evidence type="ECO:0000259" key="5">
    <source>
        <dbReference type="Pfam" id="PF00195"/>
    </source>
</evidence>
<keyword evidence="3" id="KW-0012">Acyltransferase</keyword>
<keyword evidence="8" id="KW-1185">Reference proteome</keyword>
<evidence type="ECO:0000313" key="8">
    <source>
        <dbReference type="Proteomes" id="UP000315252"/>
    </source>
</evidence>
<dbReference type="Pfam" id="PF00195">
    <property type="entry name" value="Chal_sti_synt_N"/>
    <property type="match status" value="1"/>
</dbReference>
<dbReference type="PANTHER" id="PTHR11877">
    <property type="entry name" value="HYDROXYMETHYLGLUTARYL-COA SYNTHASE"/>
    <property type="match status" value="1"/>
</dbReference>
<dbReference type="RefSeq" id="WP_142897451.1">
    <property type="nucleotide sequence ID" value="NZ_ML660056.1"/>
</dbReference>
<dbReference type="Proteomes" id="UP000315252">
    <property type="component" value="Unassembled WGS sequence"/>
</dbReference>
<protein>
    <submittedName>
        <fullName evidence="7">Type III polyketide synthase</fullName>
    </submittedName>
</protein>
<dbReference type="GO" id="GO:0016747">
    <property type="term" value="F:acyltransferase activity, transferring groups other than amino-acyl groups"/>
    <property type="evidence" value="ECO:0007669"/>
    <property type="project" value="InterPro"/>
</dbReference>
<dbReference type="SUPFAM" id="SSF53901">
    <property type="entry name" value="Thiolase-like"/>
    <property type="match status" value="2"/>
</dbReference>
<feature type="domain" description="Chalcone/stilbene synthase N-terminal" evidence="5">
    <location>
        <begin position="66"/>
        <end position="202"/>
    </location>
</feature>
<gene>
    <name evidence="7" type="ORF">FKG95_16345</name>
</gene>
<sequence>MTYLPKLLSLATAVPPFVLKQTEVAAQARDLFAHRARDIDRLMPVFTNAGIETRRSCVPLEWYREAADWKDRNAIYVESAVEVLADATLKCLNQADMAVEEVDAIITVSTTGIATPSLDARLMNKLGLRRDIIRLPVFGLGCAGGVLGLSRAASFAAAMPGKNVLLLVVELCALTFRPGDLSKSNVIAAALFGDGAAAALVSTRAPAASPHSQPLLAAAGEYTWPDSLDVMGWHIEDDGFGVLFSRDIPAIIAERFGPALDGFLASNALSRADLSEYVCHPGGTKVLEALESTLTLPQGAMRDARDVLREYGNMSAATVLFVLERALRRSAGERLLMSSLGPGFTVAFQVLEQP</sequence>
<dbReference type="PANTHER" id="PTHR11877:SF99">
    <property type="entry name" value="1,3,6,8-TETRAHYDROXYNAPHTHALENE SYNTHASE"/>
    <property type="match status" value="1"/>
</dbReference>
<dbReference type="EMBL" id="VHSH01000005">
    <property type="protein sequence ID" value="TQV79227.1"/>
    <property type="molecule type" value="Genomic_DNA"/>
</dbReference>
<feature type="active site" description="Acyl-thioester intermediate" evidence="4">
    <location>
        <position position="142"/>
    </location>
</feature>
<evidence type="ECO:0000259" key="6">
    <source>
        <dbReference type="Pfam" id="PF02797"/>
    </source>
</evidence>
<dbReference type="AlphaFoldDB" id="A0A545TPT1"/>
<evidence type="ECO:0000256" key="2">
    <source>
        <dbReference type="ARBA" id="ARBA00022679"/>
    </source>
</evidence>
<dbReference type="InterPro" id="IPR012328">
    <property type="entry name" value="Chalcone/stilbene_synt_C"/>
</dbReference>
<proteinExistence type="inferred from homology"/>
<dbReference type="InterPro" id="IPR001099">
    <property type="entry name" value="Chalcone/stilbene_synt_N"/>
</dbReference>
<dbReference type="CDD" id="cd00831">
    <property type="entry name" value="CHS_like"/>
    <property type="match status" value="1"/>
</dbReference>
<reference evidence="7 8" key="1">
    <citation type="submission" date="2019-06" db="EMBL/GenBank/DDBJ databases">
        <title>Whole genome sequence for Rhodospirillaceae sp. R148.</title>
        <authorList>
            <person name="Wang G."/>
        </authorList>
    </citation>
    <scope>NUCLEOTIDE SEQUENCE [LARGE SCALE GENOMIC DNA]</scope>
    <source>
        <strain evidence="7 8">R148</strain>
    </source>
</reference>
<evidence type="ECO:0000313" key="7">
    <source>
        <dbReference type="EMBL" id="TQV79227.1"/>
    </source>
</evidence>
<name>A0A545TPT1_9PROT</name>
<comment type="caution">
    <text evidence="7">The sequence shown here is derived from an EMBL/GenBank/DDBJ whole genome shotgun (WGS) entry which is preliminary data.</text>
</comment>
<comment type="similarity">
    <text evidence="1">Belongs to the thiolase-like superfamily. Chalcone/stilbene synthases family.</text>
</comment>
<dbReference type="Pfam" id="PF02797">
    <property type="entry name" value="Chal_sti_synt_C"/>
    <property type="match status" value="1"/>
</dbReference>
<evidence type="ECO:0000256" key="4">
    <source>
        <dbReference type="PIRSR" id="PIRSR000451-1"/>
    </source>
</evidence>